<feature type="domain" description="Imelysin-like" evidence="3">
    <location>
        <begin position="42"/>
        <end position="333"/>
    </location>
</feature>
<dbReference type="GO" id="GO:0030313">
    <property type="term" value="C:cell envelope"/>
    <property type="evidence" value="ECO:0007669"/>
    <property type="project" value="UniProtKB-SubCell"/>
</dbReference>
<evidence type="ECO:0000313" key="4">
    <source>
        <dbReference type="EMBL" id="SDK52316.1"/>
    </source>
</evidence>
<dbReference type="CDD" id="cd14659">
    <property type="entry name" value="Imelysin-like_IPPA"/>
    <property type="match status" value="1"/>
</dbReference>
<keyword evidence="2" id="KW-0732">Signal</keyword>
<dbReference type="InterPro" id="IPR038352">
    <property type="entry name" value="Imelysin_sf"/>
</dbReference>
<dbReference type="EMBL" id="FNEZ01000007">
    <property type="protein sequence ID" value="SDK52316.1"/>
    <property type="molecule type" value="Genomic_DNA"/>
</dbReference>
<dbReference type="InterPro" id="IPR034984">
    <property type="entry name" value="Imelysin-like_IPPA"/>
</dbReference>
<dbReference type="Proteomes" id="UP000199580">
    <property type="component" value="Unassembled WGS sequence"/>
</dbReference>
<keyword evidence="5" id="KW-1185">Reference proteome</keyword>
<sequence>MALFGFVAVLIACSSSDNDEAETVNNNYDRTALLTNWADHIIIPAYQNYQAKINTLSTDAAAFTATPTTATLQTLRTSWLEGYKAYQYVALYNFGKAQDISFKEMSNTYPIDKAGIDANIASGTYNLSLFANFTRQGFPGLDYLINGLGANDTQIIAFYSTDSNSAKYKTYLIDVVAKMKSNADAVVADWTGGYRAAYISNNGTSVSSSVSKTTNSFVKSFERDIRSGKVGFPAGVFSNNVPRPTDVEAYYKKDVSKILLNASVTAAKDFFNGKYFNAAGSGEGLKSYLDYVNAVRNGQKLSDIINSQFALVETTNNLLGENFIDQISTDNQKMFNAYNTMQQNLVYIKLDMMQALNITIDYVDGDGD</sequence>
<evidence type="ECO:0000256" key="2">
    <source>
        <dbReference type="ARBA" id="ARBA00022729"/>
    </source>
</evidence>
<accession>A0A1G9CL53</accession>
<evidence type="ECO:0000313" key="5">
    <source>
        <dbReference type="Proteomes" id="UP000199580"/>
    </source>
</evidence>
<dbReference type="Pfam" id="PF09375">
    <property type="entry name" value="Peptidase_M75"/>
    <property type="match status" value="1"/>
</dbReference>
<proteinExistence type="predicted"/>
<reference evidence="4 5" key="1">
    <citation type="submission" date="2016-10" db="EMBL/GenBank/DDBJ databases">
        <authorList>
            <person name="de Groot N.N."/>
        </authorList>
    </citation>
    <scope>NUCLEOTIDE SEQUENCE [LARGE SCALE GENOMIC DNA]</scope>
    <source>
        <strain evidence="4 5">CGMCC 1.10076</strain>
    </source>
</reference>
<organism evidence="4 5">
    <name type="scientific">Flavobacterium noncentrifugens</name>
    <dbReference type="NCBI Taxonomy" id="1128970"/>
    <lineage>
        <taxon>Bacteria</taxon>
        <taxon>Pseudomonadati</taxon>
        <taxon>Bacteroidota</taxon>
        <taxon>Flavobacteriia</taxon>
        <taxon>Flavobacteriales</taxon>
        <taxon>Flavobacteriaceae</taxon>
        <taxon>Flavobacterium</taxon>
    </lineage>
</organism>
<name>A0A1G9CL53_9FLAO</name>
<evidence type="ECO:0000256" key="1">
    <source>
        <dbReference type="ARBA" id="ARBA00004196"/>
    </source>
</evidence>
<dbReference type="STRING" id="1128970.SAMN04487935_3568"/>
<gene>
    <name evidence="4" type="ORF">SAMN04487935_3568</name>
</gene>
<dbReference type="AlphaFoldDB" id="A0A1G9CL53"/>
<dbReference type="Gene3D" id="1.20.1420.20">
    <property type="entry name" value="M75 peptidase, HXXE motif"/>
    <property type="match status" value="1"/>
</dbReference>
<protein>
    <submittedName>
        <fullName evidence="4">Imelysin</fullName>
    </submittedName>
</protein>
<evidence type="ECO:0000259" key="3">
    <source>
        <dbReference type="Pfam" id="PF09375"/>
    </source>
</evidence>
<comment type="subcellular location">
    <subcellularLocation>
        <location evidence="1">Cell envelope</location>
    </subcellularLocation>
</comment>
<dbReference type="InterPro" id="IPR018976">
    <property type="entry name" value="Imelysin-like"/>
</dbReference>